<dbReference type="SMART" id="SM00270">
    <property type="entry name" value="ChtBD1"/>
    <property type="match status" value="2"/>
</dbReference>
<dbReference type="InterPro" id="IPR029070">
    <property type="entry name" value="Chitinase_insertion_sf"/>
</dbReference>
<dbReference type="InterPro" id="IPR001579">
    <property type="entry name" value="Glyco_hydro_18_chit_AS"/>
</dbReference>
<keyword evidence="6" id="KW-0146">Chitin degradation</keyword>
<keyword evidence="7" id="KW-0119">Carbohydrate metabolism</keyword>
<reference evidence="14 15" key="1">
    <citation type="journal article" date="2016" name="Nat. Commun.">
        <title>Ectomycorrhizal ecology is imprinted in the genome of the dominant symbiotic fungus Cenococcum geophilum.</title>
        <authorList>
            <consortium name="DOE Joint Genome Institute"/>
            <person name="Peter M."/>
            <person name="Kohler A."/>
            <person name="Ohm R.A."/>
            <person name="Kuo A."/>
            <person name="Krutzmann J."/>
            <person name="Morin E."/>
            <person name="Arend M."/>
            <person name="Barry K.W."/>
            <person name="Binder M."/>
            <person name="Choi C."/>
            <person name="Clum A."/>
            <person name="Copeland A."/>
            <person name="Grisel N."/>
            <person name="Haridas S."/>
            <person name="Kipfer T."/>
            <person name="LaButti K."/>
            <person name="Lindquist E."/>
            <person name="Lipzen A."/>
            <person name="Maire R."/>
            <person name="Meier B."/>
            <person name="Mihaltcheva S."/>
            <person name="Molinier V."/>
            <person name="Murat C."/>
            <person name="Poggeler S."/>
            <person name="Quandt C.A."/>
            <person name="Sperisen C."/>
            <person name="Tritt A."/>
            <person name="Tisserant E."/>
            <person name="Crous P.W."/>
            <person name="Henrissat B."/>
            <person name="Nehls U."/>
            <person name="Egli S."/>
            <person name="Spatafora J.W."/>
            <person name="Grigoriev I.V."/>
            <person name="Martin F.M."/>
        </authorList>
    </citation>
    <scope>NUCLEOTIDE SEQUENCE [LARGE SCALE GENOMIC DNA]</scope>
    <source>
        <strain evidence="14 15">CBS 459.81</strain>
    </source>
</reference>
<dbReference type="GO" id="GO:0008061">
    <property type="term" value="F:chitin binding"/>
    <property type="evidence" value="ECO:0007669"/>
    <property type="project" value="UniProtKB-UniRule"/>
</dbReference>
<dbReference type="InterPro" id="IPR017853">
    <property type="entry name" value="GH"/>
</dbReference>
<dbReference type="EC" id="3.2.1.14" evidence="3"/>
<evidence type="ECO:0000256" key="8">
    <source>
        <dbReference type="ARBA" id="ARBA00023295"/>
    </source>
</evidence>
<dbReference type="PANTHER" id="PTHR11177:SF333">
    <property type="entry name" value="CHITINASE"/>
    <property type="match status" value="1"/>
</dbReference>
<keyword evidence="10" id="KW-1015">Disulfide bond</keyword>
<dbReference type="GO" id="GO:0008843">
    <property type="term" value="F:endochitinase activity"/>
    <property type="evidence" value="ECO:0007669"/>
    <property type="project" value="UniProtKB-EC"/>
</dbReference>
<dbReference type="PROSITE" id="PS50941">
    <property type="entry name" value="CHIT_BIND_I_2"/>
    <property type="match status" value="1"/>
</dbReference>
<dbReference type="SUPFAM" id="SSF51445">
    <property type="entry name" value="(Trans)glycosidases"/>
    <property type="match status" value="1"/>
</dbReference>
<dbReference type="EMBL" id="KV745248">
    <property type="protein sequence ID" value="OCK76038.1"/>
    <property type="molecule type" value="Genomic_DNA"/>
</dbReference>
<dbReference type="PROSITE" id="PS51910">
    <property type="entry name" value="GH18_2"/>
    <property type="match status" value="1"/>
</dbReference>
<evidence type="ECO:0000313" key="15">
    <source>
        <dbReference type="Proteomes" id="UP000250266"/>
    </source>
</evidence>
<dbReference type="GO" id="GO:0006032">
    <property type="term" value="P:chitin catabolic process"/>
    <property type="evidence" value="ECO:0007669"/>
    <property type="project" value="UniProtKB-KW"/>
</dbReference>
<dbReference type="PROSITE" id="PS01095">
    <property type="entry name" value="GH18_1"/>
    <property type="match status" value="1"/>
</dbReference>
<dbReference type="SMART" id="SM00636">
    <property type="entry name" value="Glyco_18"/>
    <property type="match status" value="1"/>
</dbReference>
<dbReference type="Gene3D" id="3.30.60.10">
    <property type="entry name" value="Endochitinase-like"/>
    <property type="match status" value="1"/>
</dbReference>
<sequence length="1138" mass="122688">MQHIAAQDPDFTCSATKTCAIGCCSKDGFCGMGPEFCDSKNCISTCDQKAECDPGGWGPQYVNAETCPLNVCCSKFGFCGTTPEFCGSATVASPSCSGNSATQKTIGYYEGWAIGRSCDAMYPEELAVGAYTHLNFAFASIDPTSFAIAPASESDVGLYSRLTNLKMIYPGLQVWISVGGWSMNDPDQPTASTFSDLAGSISNQQRFFSSLISFMTTYGFDGVDIDWEYPGADDRSGRPEDFANYPTFLRNMRNAFHAAGHNYGVSITAPSSFWYLRNFDVVALEQEVDWFNMMMYDLHGTWDSTDVWEGPYVKAHTNLTEIDAALKLLWRNNINPSKVVLGLGFYGRSFTLKDPSCTAAGCEFSGGAPAGPCTGEVGTLGYTEIMGEIANGGKSTLDSVAAVQILVYGNDNWVSYDDATTLKLKIDYANKNCLGGTMVWAASLDDSSGSAASALSASTGQIGKSGVGIVIPNDPLSSCVWTRCGDDCPAGYSMSNNDNGLPLSYSTDGCLPPNGHIIARRFCCPINDMPTCNWRYGPTPDAPINGLCNGQCLSGEVTVASSQTLLGGQLNFCNLGGQMVLCCTSRKSTQEFSECSWAGSPPLCGLFSDDAAPCPSGQTALTDTIRGDGGSQACTRGFRSLCCPAPPPFINCQWFQNALHGICTPGCPAGKTSLAVDGAEARCASGSGSYCCDYLPPVTDSTDPWVLAFSDVVVAWISNPVCSAFDPFSDINDFDKRDFSGPHLSSRRDLKSVDNIYMTNVLLPVLGIGTQVILARQRQMQQVWDNSIARAPAPYHGLSTLNLQSYLIQSQADPADDLAFLFCAGTDAYVGFVDRVNAQTEVCQDVILSSNSSFNLFKRNLGLTKRRFSVNYNPDVLPDPGTHTPAAGRLFSRIVNSNIRPEYFRWFNFGASRGSDELELEIVYLLGMNPGNLDDSIRQITTGNNAHNFAVIHIHFNGGDATRGGLPIGQINIRHGTQIGRSRRGRVPSGSDTDPNDGLWQVNAGDHGAEVFSCQTRFNGRAYQPNRANRAVWPSNSYGQLMETFIDQLNALDVTLTGLFDGYSPSLLVRNADLSPATGPGGTPRYLIDQRTSRWVNTQQRSTVAFEPGTLNIYDPRTSHGGDLVSAHMFTNNYIGPQ</sequence>
<feature type="disulfide bond" evidence="10">
    <location>
        <begin position="67"/>
        <end position="79"/>
    </location>
</feature>
<dbReference type="Gene3D" id="3.10.50.10">
    <property type="match status" value="1"/>
</dbReference>
<name>A0A8E2JB73_9PEZI</name>
<evidence type="ECO:0000256" key="6">
    <source>
        <dbReference type="ARBA" id="ARBA00023024"/>
    </source>
</evidence>
<dbReference type="Gene3D" id="3.20.20.80">
    <property type="entry name" value="Glycosidases"/>
    <property type="match status" value="1"/>
</dbReference>
<dbReference type="InterPro" id="IPR011583">
    <property type="entry name" value="Chitinase_II/V-like_cat"/>
</dbReference>
<protein>
    <recommendedName>
        <fullName evidence="3">chitinase</fullName>
        <ecNumber evidence="3">3.2.1.14</ecNumber>
    </recommendedName>
</protein>
<evidence type="ECO:0000256" key="5">
    <source>
        <dbReference type="ARBA" id="ARBA00022801"/>
    </source>
</evidence>
<accession>A0A8E2JB73</accession>
<feature type="domain" description="Chitin-binding type-1" evidence="12">
    <location>
        <begin position="49"/>
        <end position="102"/>
    </location>
</feature>
<dbReference type="SUPFAM" id="SSF54556">
    <property type="entry name" value="Chitinase insertion domain"/>
    <property type="match status" value="1"/>
</dbReference>
<dbReference type="Pfam" id="PF00704">
    <property type="entry name" value="Glyco_hydro_18"/>
    <property type="match status" value="1"/>
</dbReference>
<dbReference type="InterPro" id="IPR001223">
    <property type="entry name" value="Glyco_hydro18_cat"/>
</dbReference>
<dbReference type="CDD" id="cd00035">
    <property type="entry name" value="ChtBD1"/>
    <property type="match status" value="1"/>
</dbReference>
<keyword evidence="8 11" id="KW-0326">Glycosidase</keyword>
<comment type="similarity">
    <text evidence="2">Belongs to the glycosyl hydrolase 18 family. Chitinase class V subfamily.</text>
</comment>
<dbReference type="GO" id="GO:0000272">
    <property type="term" value="P:polysaccharide catabolic process"/>
    <property type="evidence" value="ECO:0007669"/>
    <property type="project" value="UniProtKB-KW"/>
</dbReference>
<evidence type="ECO:0000256" key="4">
    <source>
        <dbReference type="ARBA" id="ARBA00022669"/>
    </source>
</evidence>
<dbReference type="Pfam" id="PF00187">
    <property type="entry name" value="Chitin_bind_1"/>
    <property type="match status" value="1"/>
</dbReference>
<organism evidence="14 15">
    <name type="scientific">Lepidopterella palustris CBS 459.81</name>
    <dbReference type="NCBI Taxonomy" id="1314670"/>
    <lineage>
        <taxon>Eukaryota</taxon>
        <taxon>Fungi</taxon>
        <taxon>Dikarya</taxon>
        <taxon>Ascomycota</taxon>
        <taxon>Pezizomycotina</taxon>
        <taxon>Dothideomycetes</taxon>
        <taxon>Pleosporomycetidae</taxon>
        <taxon>Mytilinidiales</taxon>
        <taxon>Argynnaceae</taxon>
        <taxon>Lepidopterella</taxon>
    </lineage>
</organism>
<keyword evidence="4 10" id="KW-0147">Chitin-binding</keyword>
<feature type="domain" description="GH18" evidence="13">
    <location>
        <begin position="103"/>
        <end position="462"/>
    </location>
</feature>
<dbReference type="OrthoDB" id="73875at2759"/>
<proteinExistence type="inferred from homology"/>
<evidence type="ECO:0000256" key="3">
    <source>
        <dbReference type="ARBA" id="ARBA00012729"/>
    </source>
</evidence>
<evidence type="ECO:0000256" key="2">
    <source>
        <dbReference type="ARBA" id="ARBA00008682"/>
    </source>
</evidence>
<dbReference type="PROSITE" id="PS00026">
    <property type="entry name" value="CHIT_BIND_I_1"/>
    <property type="match status" value="1"/>
</dbReference>
<evidence type="ECO:0000256" key="7">
    <source>
        <dbReference type="ARBA" id="ARBA00023277"/>
    </source>
</evidence>
<evidence type="ECO:0000259" key="13">
    <source>
        <dbReference type="PROSITE" id="PS51910"/>
    </source>
</evidence>
<comment type="catalytic activity">
    <reaction evidence="1">
        <text>Random endo-hydrolysis of N-acetyl-beta-D-glucosaminide (1-&gt;4)-beta-linkages in chitin and chitodextrins.</text>
        <dbReference type="EC" id="3.2.1.14"/>
    </reaction>
</comment>
<comment type="caution">
    <text evidence="10">Lacks conserved residue(s) required for the propagation of feature annotation.</text>
</comment>
<dbReference type="Proteomes" id="UP000250266">
    <property type="component" value="Unassembled WGS sequence"/>
</dbReference>
<feature type="disulfide bond" evidence="10">
    <location>
        <begin position="72"/>
        <end position="86"/>
    </location>
</feature>
<dbReference type="InterPro" id="IPR050314">
    <property type="entry name" value="Glycosyl_Hydrlase_18"/>
</dbReference>
<evidence type="ECO:0000256" key="1">
    <source>
        <dbReference type="ARBA" id="ARBA00000822"/>
    </source>
</evidence>
<evidence type="ECO:0000256" key="9">
    <source>
        <dbReference type="ARBA" id="ARBA00023326"/>
    </source>
</evidence>
<dbReference type="InterPro" id="IPR001002">
    <property type="entry name" value="Chitin-bd_1"/>
</dbReference>
<dbReference type="SUPFAM" id="SSF57016">
    <property type="entry name" value="Plant lectins/antimicrobial peptides"/>
    <property type="match status" value="1"/>
</dbReference>
<dbReference type="InterPro" id="IPR036861">
    <property type="entry name" value="Endochitinase-like_sf"/>
</dbReference>
<evidence type="ECO:0000259" key="12">
    <source>
        <dbReference type="PROSITE" id="PS50941"/>
    </source>
</evidence>
<dbReference type="AlphaFoldDB" id="A0A8E2JB73"/>
<dbReference type="InterPro" id="IPR018371">
    <property type="entry name" value="Chitin-binding_1_CS"/>
</dbReference>
<keyword evidence="9" id="KW-0624">Polysaccharide degradation</keyword>
<gene>
    <name evidence="14" type="ORF">K432DRAFT_336409</name>
</gene>
<evidence type="ECO:0000313" key="14">
    <source>
        <dbReference type="EMBL" id="OCK76038.1"/>
    </source>
</evidence>
<dbReference type="PANTHER" id="PTHR11177">
    <property type="entry name" value="CHITINASE"/>
    <property type="match status" value="1"/>
</dbReference>
<keyword evidence="5 11" id="KW-0378">Hydrolase</keyword>
<keyword evidence="15" id="KW-1185">Reference proteome</keyword>
<evidence type="ECO:0000256" key="11">
    <source>
        <dbReference type="RuleBase" id="RU000489"/>
    </source>
</evidence>
<evidence type="ECO:0000256" key="10">
    <source>
        <dbReference type="PROSITE-ProRule" id="PRU00261"/>
    </source>
</evidence>